<sequence>MKRKLYTFSMKDGTILKDHLDEFNKLILDLENVNIDLEDEDRALILLSSLPDSYEHFVDTLLYGRQTLTLKDVKNALESKDLKRRTYGKDLNPAESLKESNGKAVIASEDEGISDDADVFIVTEKQPSGEWILDSAGIGTINIRMFDGIERDLKQVRYVPELKRNLISLGVMDQASCSIKAENGNLHIEENGLVIMKGIRRNGLYVLVGSIAMLAITTSVSSDRTKLWHMRSPSSALDFKTTQEIWSGKPPNLSNLRVFGCPTYAHISQGKLEPRVVKGYFIGYPEGIKGYKIWCLNGNPSRTLISRDVVFDKEAMLQQKVRTEIEITEPLNKSKLKVESKDILKESEKITESHHEINKASELDNYQLARDRERKEVKMPKRYGIADLISYALMVADEMTGEEPENFKQAMNSRDKWKWLSVMEEEMTSLKKNNTWVLVHRPAGKRSEYDSCVYFRKLNSGDQISLLLCVDDILIACKHKEEIEKLKIELMAVFEMKDLGPAAKILGMQIKRDRHAKTLFLTQSGYLKRVVSRFGMVNSKPVTTLVAAHFKLSKQHAPEEEADIDHMRRISYSSAVGSIMYAMVCTRPDVAYGIGLVSRFMGNPGKEHWEAVKWLLRYLRGTEGHEVMFGQVNNASSKVLGYVDSDFAGDLDKRRSVTGLVFTLCGGAVS</sequence>
<evidence type="ECO:0000313" key="1">
    <source>
        <dbReference type="EMBL" id="KAH9782993.1"/>
    </source>
</evidence>
<evidence type="ECO:0000313" key="2">
    <source>
        <dbReference type="Proteomes" id="UP000829398"/>
    </source>
</evidence>
<comment type="caution">
    <text evidence="1">The sequence shown here is derived from an EMBL/GenBank/DDBJ whole genome shotgun (WGS) entry which is preliminary data.</text>
</comment>
<name>A0ACB8MBI4_CITSI</name>
<protein>
    <submittedName>
        <fullName evidence="1">Uncharacterized protein</fullName>
    </submittedName>
</protein>
<organism evidence="1 2">
    <name type="scientific">Citrus sinensis</name>
    <name type="common">Sweet orange</name>
    <name type="synonym">Citrus aurantium var. sinensis</name>
    <dbReference type="NCBI Taxonomy" id="2711"/>
    <lineage>
        <taxon>Eukaryota</taxon>
        <taxon>Viridiplantae</taxon>
        <taxon>Streptophyta</taxon>
        <taxon>Embryophyta</taxon>
        <taxon>Tracheophyta</taxon>
        <taxon>Spermatophyta</taxon>
        <taxon>Magnoliopsida</taxon>
        <taxon>eudicotyledons</taxon>
        <taxon>Gunneridae</taxon>
        <taxon>Pentapetalae</taxon>
        <taxon>rosids</taxon>
        <taxon>malvids</taxon>
        <taxon>Sapindales</taxon>
        <taxon>Rutaceae</taxon>
        <taxon>Aurantioideae</taxon>
        <taxon>Citrus</taxon>
    </lineage>
</organism>
<dbReference type="Proteomes" id="UP000829398">
    <property type="component" value="Chromosome 3"/>
</dbReference>
<proteinExistence type="predicted"/>
<keyword evidence="2" id="KW-1185">Reference proteome</keyword>
<accession>A0ACB8MBI4</accession>
<reference evidence="2" key="1">
    <citation type="journal article" date="2023" name="Hortic. Res.">
        <title>A chromosome-level phased genome enabling allele-level studies in sweet orange: a case study on citrus Huanglongbing tolerance.</title>
        <authorList>
            <person name="Wu B."/>
            <person name="Yu Q."/>
            <person name="Deng Z."/>
            <person name="Duan Y."/>
            <person name="Luo F."/>
            <person name="Gmitter F. Jr."/>
        </authorList>
    </citation>
    <scope>NUCLEOTIDE SEQUENCE [LARGE SCALE GENOMIC DNA]</scope>
    <source>
        <strain evidence="2">cv. Valencia</strain>
    </source>
</reference>
<gene>
    <name evidence="1" type="ORF">KPL71_009148</name>
</gene>
<dbReference type="EMBL" id="CM039172">
    <property type="protein sequence ID" value="KAH9782993.1"/>
    <property type="molecule type" value="Genomic_DNA"/>
</dbReference>